<protein>
    <submittedName>
        <fullName evidence="2">Portal protein</fullName>
    </submittedName>
</protein>
<accession>A0A219VG56</accession>
<proteinExistence type="predicted"/>
<dbReference type="KEGG" id="vg:65069262"/>
<sequence>MGLITSFFCDIISVKDNTFLKGHAMAFDFSALVSNFLTPNAVTPLSSNGTNNYIYLDADGQSFELDIHQEVVKFIAREFTKGKFVLKNVSNNQRLDYLLNLKPSDNQTANQMMYEFAFGLLKFGRVYYKVYFAPNAKAPTSIEIYSTQPDKQGFKVYEYPQLKLQRPSTLLEKYANLIDILSTKQSSNVLEIQSSIKANDVRKENENVNGYENQSVDFQNKSNPRLTAVNNQIKRFGSFLTNTNESTKDHANLTNPDGTALADLRALIYEQLHISSKLLDGSYTEEEYRAFYASQLRPLMGAFEELLNAELFDYNSYIAGSRIKLILDLVQFATLESFTTFAKETLYTGTTVNDDLRENLGLEAYPDGLGQIIFSNKNAVALNNPEVNALLQTGSTANENTSNVNNTSTDGNE</sequence>
<feature type="region of interest" description="Disordered" evidence="1">
    <location>
        <begin position="394"/>
        <end position="413"/>
    </location>
</feature>
<evidence type="ECO:0000313" key="2">
    <source>
        <dbReference type="EMBL" id="AOQ27527.1"/>
    </source>
</evidence>
<feature type="compositionally biased region" description="Low complexity" evidence="1">
    <location>
        <begin position="395"/>
        <end position="413"/>
    </location>
</feature>
<dbReference type="EMBL" id="KX555527">
    <property type="protein sequence ID" value="AOQ27527.1"/>
    <property type="molecule type" value="Genomic_DNA"/>
</dbReference>
<organism evidence="2 3">
    <name type="scientific">Leuconostoc phage LDG</name>
    <dbReference type="NCBI Taxonomy" id="1897539"/>
    <lineage>
        <taxon>Viruses</taxon>
        <taxon>Duplodnaviria</taxon>
        <taxon>Heunggongvirae</taxon>
        <taxon>Uroviricota</taxon>
        <taxon>Caudoviricetes</taxon>
        <taxon>Mccleskeyvirinae</taxon>
        <taxon>Limdunavirus</taxon>
        <taxon>Limdunavirus LDG</taxon>
    </lineage>
</organism>
<dbReference type="GeneID" id="65069262"/>
<keyword evidence="3" id="KW-1185">Reference proteome</keyword>
<name>A0A219VG56_9CAUD</name>
<dbReference type="Proteomes" id="UP000225353">
    <property type="component" value="Segment"/>
</dbReference>
<evidence type="ECO:0000313" key="3">
    <source>
        <dbReference type="Proteomes" id="UP000225353"/>
    </source>
</evidence>
<evidence type="ECO:0000256" key="1">
    <source>
        <dbReference type="SAM" id="MobiDB-lite"/>
    </source>
</evidence>
<reference evidence="2 3" key="1">
    <citation type="journal article" date="2017" name="Int. J. Food Microbiol.">
        <title>Leuconostoc mesenteroides and Leuconostoc pseudomesenteroides bacteriophages: Genomics and cross-species host ranges.</title>
        <authorList>
            <person name="Pujato S.A."/>
            <person name="Guglielmotti D.M."/>
            <person name="Martinez-Garcia M."/>
            <person name="Quiberoni A."/>
            <person name="Mojica F.J.M."/>
        </authorList>
    </citation>
    <scope>NUCLEOTIDE SEQUENCE [LARGE SCALE GENOMIC DNA]</scope>
</reference>
<dbReference type="RefSeq" id="YP_010080303.1">
    <property type="nucleotide sequence ID" value="NC_054986.1"/>
</dbReference>